<gene>
    <name evidence="1" type="ORF">L596_002057</name>
</gene>
<evidence type="ECO:0000313" key="2">
    <source>
        <dbReference type="Proteomes" id="UP000298663"/>
    </source>
</evidence>
<organism evidence="1 2">
    <name type="scientific">Steinernema carpocapsae</name>
    <name type="common">Entomopathogenic nematode</name>
    <dbReference type="NCBI Taxonomy" id="34508"/>
    <lineage>
        <taxon>Eukaryota</taxon>
        <taxon>Metazoa</taxon>
        <taxon>Ecdysozoa</taxon>
        <taxon>Nematoda</taxon>
        <taxon>Chromadorea</taxon>
        <taxon>Rhabditida</taxon>
        <taxon>Tylenchina</taxon>
        <taxon>Panagrolaimomorpha</taxon>
        <taxon>Strongyloidoidea</taxon>
        <taxon>Steinernematidae</taxon>
        <taxon>Steinernema</taxon>
    </lineage>
</organism>
<dbReference type="EMBL" id="AZBU02000001">
    <property type="protein sequence ID" value="TMS34473.1"/>
    <property type="molecule type" value="Genomic_DNA"/>
</dbReference>
<dbReference type="Proteomes" id="UP000298663">
    <property type="component" value="Chromosome X"/>
</dbReference>
<name>A0A4V6YSU5_STECR</name>
<protein>
    <submittedName>
        <fullName evidence="1">Uncharacterized protein</fullName>
    </submittedName>
</protein>
<accession>A0A4V6YSU5</accession>
<sequence>MCVNVDVRMISHDFHPSISGICRFLCSGSASGNSRIRAEAGTYGKRHHFRREECVTIEVLFMFWLRIYWKE</sequence>
<comment type="caution">
    <text evidence="1">The sequence shown here is derived from an EMBL/GenBank/DDBJ whole genome shotgun (WGS) entry which is preliminary data.</text>
</comment>
<dbReference type="EMBL" id="CM016762">
    <property type="protein sequence ID" value="TMS34473.1"/>
    <property type="molecule type" value="Genomic_DNA"/>
</dbReference>
<dbReference type="AlphaFoldDB" id="A0A4V6YSU5"/>
<reference evidence="1 2" key="2">
    <citation type="journal article" date="2019" name="G3 (Bethesda)">
        <title>Hybrid Assembly of the Genome of the Entomopathogenic Nematode Steinernema carpocapsae Identifies the X-Chromosome.</title>
        <authorList>
            <person name="Serra L."/>
            <person name="Macchietto M."/>
            <person name="Macias-Munoz A."/>
            <person name="McGill C.J."/>
            <person name="Rodriguez I.M."/>
            <person name="Rodriguez B."/>
            <person name="Murad R."/>
            <person name="Mortazavi A."/>
        </authorList>
    </citation>
    <scope>NUCLEOTIDE SEQUENCE [LARGE SCALE GENOMIC DNA]</scope>
    <source>
        <strain evidence="1 2">ALL</strain>
    </source>
</reference>
<reference evidence="1 2" key="1">
    <citation type="journal article" date="2015" name="Genome Biol.">
        <title>Comparative genomics of Steinernema reveals deeply conserved gene regulatory networks.</title>
        <authorList>
            <person name="Dillman A.R."/>
            <person name="Macchietto M."/>
            <person name="Porter C.F."/>
            <person name="Rogers A."/>
            <person name="Williams B."/>
            <person name="Antoshechkin I."/>
            <person name="Lee M.M."/>
            <person name="Goodwin Z."/>
            <person name="Lu X."/>
            <person name="Lewis E.E."/>
            <person name="Goodrich-Blair H."/>
            <person name="Stock S.P."/>
            <person name="Adams B.J."/>
            <person name="Sternberg P.W."/>
            <person name="Mortazavi A."/>
        </authorList>
    </citation>
    <scope>NUCLEOTIDE SEQUENCE [LARGE SCALE GENOMIC DNA]</scope>
    <source>
        <strain evidence="1 2">ALL</strain>
    </source>
</reference>
<proteinExistence type="predicted"/>
<evidence type="ECO:0000313" key="1">
    <source>
        <dbReference type="EMBL" id="TMS34473.1"/>
    </source>
</evidence>
<keyword evidence="2" id="KW-1185">Reference proteome</keyword>